<dbReference type="PIRSF" id="PIRSF003073">
    <property type="entry name" value="DNAC_TnpB_IstB"/>
    <property type="match status" value="1"/>
</dbReference>
<evidence type="ECO:0000313" key="6">
    <source>
        <dbReference type="Proteomes" id="UP000199297"/>
    </source>
</evidence>
<dbReference type="AlphaFoldDB" id="A0A1H7U7Y7"/>
<evidence type="ECO:0000256" key="1">
    <source>
        <dbReference type="ARBA" id="ARBA00008059"/>
    </source>
</evidence>
<dbReference type="EMBL" id="FOBI01000035">
    <property type="protein sequence ID" value="SEL93123.1"/>
    <property type="molecule type" value="Genomic_DNA"/>
</dbReference>
<sequence>MKLRDKVIDKCEKLKLTGVMAALEVQFSSSAFDNKSFLARLDHLLTEEESSTLNKRIKTLQRQAKLRWPNAVIGMIDYKLHPGLDPAKVENLAELHWLQNNQHVVFTGPTGSGKTHLACALANKVIMAGISVLFFRYNELLLLLTAADKEERFTQYCKKLNRGSVIVIDDWGVAPLNAAQRHLLFEFIESRDQKGSLIITSQYPMSSWYEAFGDPTIADSVLDRIVHNAHHIDRKQGGSIRRKLGVNGGRK</sequence>
<dbReference type="SUPFAM" id="SSF52540">
    <property type="entry name" value="P-loop containing nucleoside triphosphate hydrolases"/>
    <property type="match status" value="1"/>
</dbReference>
<dbReference type="InterPro" id="IPR027417">
    <property type="entry name" value="P-loop_NTPase"/>
</dbReference>
<dbReference type="GO" id="GO:0005524">
    <property type="term" value="F:ATP binding"/>
    <property type="evidence" value="ECO:0007669"/>
    <property type="project" value="UniProtKB-KW"/>
</dbReference>
<dbReference type="Proteomes" id="UP000199297">
    <property type="component" value="Unassembled WGS sequence"/>
</dbReference>
<dbReference type="InterPro" id="IPR002611">
    <property type="entry name" value="IstB_ATP-bd"/>
</dbReference>
<protein>
    <submittedName>
        <fullName evidence="5">DNA replication protein DnaC</fullName>
    </submittedName>
</protein>
<dbReference type="SMART" id="SM00382">
    <property type="entry name" value="AAA"/>
    <property type="match status" value="1"/>
</dbReference>
<evidence type="ECO:0000259" key="4">
    <source>
        <dbReference type="SMART" id="SM00382"/>
    </source>
</evidence>
<evidence type="ECO:0000256" key="2">
    <source>
        <dbReference type="ARBA" id="ARBA00022741"/>
    </source>
</evidence>
<comment type="similarity">
    <text evidence="1">Belongs to the IS21/IS1162 putative ATP-binding protein family.</text>
</comment>
<dbReference type="InterPro" id="IPR028350">
    <property type="entry name" value="DNAC/IstB-like"/>
</dbReference>
<dbReference type="NCBIfam" id="NF038214">
    <property type="entry name" value="IS21_help_AAA"/>
    <property type="match status" value="1"/>
</dbReference>
<dbReference type="PANTHER" id="PTHR30050:SF4">
    <property type="entry name" value="ATP-BINDING PROTEIN RV3427C IN INSERTION SEQUENCE-RELATED"/>
    <property type="match status" value="1"/>
</dbReference>
<name>A0A1H7U7Y7_9GAMM</name>
<accession>A0A1H7U7Y7</accession>
<dbReference type="PANTHER" id="PTHR30050">
    <property type="entry name" value="CHROMOSOMAL REPLICATION INITIATOR PROTEIN DNAA"/>
    <property type="match status" value="1"/>
</dbReference>
<dbReference type="RefSeq" id="WP_158088381.1">
    <property type="nucleotide sequence ID" value="NZ_FOBI01000035.1"/>
</dbReference>
<dbReference type="Pfam" id="PF01695">
    <property type="entry name" value="IstB_IS21"/>
    <property type="match status" value="1"/>
</dbReference>
<dbReference type="CDD" id="cd00009">
    <property type="entry name" value="AAA"/>
    <property type="match status" value="1"/>
</dbReference>
<dbReference type="InterPro" id="IPR047661">
    <property type="entry name" value="IstB"/>
</dbReference>
<keyword evidence="6" id="KW-1185">Reference proteome</keyword>
<proteinExistence type="inferred from homology"/>
<dbReference type="InterPro" id="IPR003593">
    <property type="entry name" value="AAA+_ATPase"/>
</dbReference>
<reference evidence="6" key="1">
    <citation type="submission" date="2016-10" db="EMBL/GenBank/DDBJ databases">
        <authorList>
            <person name="Varghese N."/>
            <person name="Submissions S."/>
        </authorList>
    </citation>
    <scope>NUCLEOTIDE SEQUENCE [LARGE SCALE GENOMIC DNA]</scope>
    <source>
        <strain evidence="6">CGMCC 1.9127</strain>
    </source>
</reference>
<dbReference type="OrthoDB" id="8150723at2"/>
<evidence type="ECO:0000313" key="5">
    <source>
        <dbReference type="EMBL" id="SEL93123.1"/>
    </source>
</evidence>
<dbReference type="GO" id="GO:0006260">
    <property type="term" value="P:DNA replication"/>
    <property type="evidence" value="ECO:0007669"/>
    <property type="project" value="TreeGrafter"/>
</dbReference>
<gene>
    <name evidence="5" type="ORF">SAMN05216262_1359</name>
</gene>
<feature type="domain" description="AAA+ ATPase" evidence="4">
    <location>
        <begin position="100"/>
        <end position="233"/>
    </location>
</feature>
<keyword evidence="3" id="KW-0067">ATP-binding</keyword>
<organism evidence="5 6">
    <name type="scientific">Colwellia chukchiensis</name>
    <dbReference type="NCBI Taxonomy" id="641665"/>
    <lineage>
        <taxon>Bacteria</taxon>
        <taxon>Pseudomonadati</taxon>
        <taxon>Pseudomonadota</taxon>
        <taxon>Gammaproteobacteria</taxon>
        <taxon>Alteromonadales</taxon>
        <taxon>Colwelliaceae</taxon>
        <taxon>Colwellia</taxon>
    </lineage>
</organism>
<dbReference type="STRING" id="641665.GCA_002104455_02261"/>
<dbReference type="Gene3D" id="3.40.50.300">
    <property type="entry name" value="P-loop containing nucleotide triphosphate hydrolases"/>
    <property type="match status" value="1"/>
</dbReference>
<keyword evidence="2" id="KW-0547">Nucleotide-binding</keyword>
<evidence type="ECO:0000256" key="3">
    <source>
        <dbReference type="ARBA" id="ARBA00022840"/>
    </source>
</evidence>